<dbReference type="SUPFAM" id="SSF53474">
    <property type="entry name" value="alpha/beta-Hydrolases"/>
    <property type="match status" value="1"/>
</dbReference>
<feature type="domain" description="AB hydrolase-1" evidence="1">
    <location>
        <begin position="41"/>
        <end position="234"/>
    </location>
</feature>
<proteinExistence type="predicted"/>
<name>A0ABX1YJJ6_9BACL</name>
<dbReference type="InterPro" id="IPR000073">
    <property type="entry name" value="AB_hydrolase_1"/>
</dbReference>
<dbReference type="GO" id="GO:0016787">
    <property type="term" value="F:hydrolase activity"/>
    <property type="evidence" value="ECO:0007669"/>
    <property type="project" value="UniProtKB-KW"/>
</dbReference>
<dbReference type="Gene3D" id="3.40.50.1820">
    <property type="entry name" value="alpha/beta hydrolase"/>
    <property type="match status" value="1"/>
</dbReference>
<sequence>MRDYTTELPPHTEKYIGENDLYLQIFAGRNLPEDADRRPPLLFVHGAFTGSWMWSKYIPHFIREGWTCYVMNLRSHYRSRVLDMTEITFGDYLEDISEVIAECGAPPIVIGFSMGGILSQKLAETAELAGLVLIDSSICKEVHDRVPYRDIVRTQPGLVVPAPVREELTGIDESAEDVAFQRKYLTMESSKAFSAFSYHYGAEGIPVDSRSITCSCLVIHAVNSAEDDRRGKVNAEHFHADYKGLWNTTHTGLLVGQRYVEAVQIVLEWLKGLTRNSPGVILPVNVEDSFIP</sequence>
<evidence type="ECO:0000259" key="1">
    <source>
        <dbReference type="Pfam" id="PF12697"/>
    </source>
</evidence>
<dbReference type="InterPro" id="IPR050228">
    <property type="entry name" value="Carboxylesterase_BioH"/>
</dbReference>
<dbReference type="Proteomes" id="UP000596857">
    <property type="component" value="Unassembled WGS sequence"/>
</dbReference>
<gene>
    <name evidence="2" type="ORF">GC101_20295</name>
</gene>
<evidence type="ECO:0000313" key="2">
    <source>
        <dbReference type="EMBL" id="NOU81208.1"/>
    </source>
</evidence>
<keyword evidence="2" id="KW-0378">Hydrolase</keyword>
<organism evidence="2 3">
    <name type="scientific">Paenibacillus phytohabitans</name>
    <dbReference type="NCBI Taxonomy" id="2654978"/>
    <lineage>
        <taxon>Bacteria</taxon>
        <taxon>Bacillati</taxon>
        <taxon>Bacillota</taxon>
        <taxon>Bacilli</taxon>
        <taxon>Bacillales</taxon>
        <taxon>Paenibacillaceae</taxon>
        <taxon>Paenibacillus</taxon>
    </lineage>
</organism>
<dbReference type="PANTHER" id="PTHR43194:SF2">
    <property type="entry name" value="PEROXISOMAL MEMBRANE PROTEIN LPX1"/>
    <property type="match status" value="1"/>
</dbReference>
<dbReference type="RefSeq" id="WP_171718729.1">
    <property type="nucleotide sequence ID" value="NZ_WHOB01000061.1"/>
</dbReference>
<dbReference type="EMBL" id="WHOB01000061">
    <property type="protein sequence ID" value="NOU81208.1"/>
    <property type="molecule type" value="Genomic_DNA"/>
</dbReference>
<comment type="caution">
    <text evidence="2">The sequence shown here is derived from an EMBL/GenBank/DDBJ whole genome shotgun (WGS) entry which is preliminary data.</text>
</comment>
<dbReference type="PANTHER" id="PTHR43194">
    <property type="entry name" value="HYDROLASE ALPHA/BETA FOLD FAMILY"/>
    <property type="match status" value="1"/>
</dbReference>
<keyword evidence="3" id="KW-1185">Reference proteome</keyword>
<reference evidence="2 3" key="1">
    <citation type="submission" date="2019-10" db="EMBL/GenBank/DDBJ databases">
        <title>Description of Paenibacillus terricola sp. nov.</title>
        <authorList>
            <person name="Carlier A."/>
            <person name="Qi S."/>
        </authorList>
    </citation>
    <scope>NUCLEOTIDE SEQUENCE [LARGE SCALE GENOMIC DNA]</scope>
    <source>
        <strain evidence="2 3">LMG 31459</strain>
    </source>
</reference>
<protein>
    <submittedName>
        <fullName evidence="2">Alpha/beta fold hydrolase</fullName>
    </submittedName>
</protein>
<evidence type="ECO:0000313" key="3">
    <source>
        <dbReference type="Proteomes" id="UP000596857"/>
    </source>
</evidence>
<dbReference type="InterPro" id="IPR029058">
    <property type="entry name" value="AB_hydrolase_fold"/>
</dbReference>
<accession>A0ABX1YJJ6</accession>
<dbReference type="Pfam" id="PF12697">
    <property type="entry name" value="Abhydrolase_6"/>
    <property type="match status" value="1"/>
</dbReference>